<reference evidence="3 4" key="1">
    <citation type="submission" date="2020-02" db="EMBL/GenBank/DDBJ databases">
        <title>Whole-genome analyses of novel actinobacteria.</title>
        <authorList>
            <person name="Sahin N."/>
            <person name="Tatar D."/>
        </authorList>
    </citation>
    <scope>NUCLEOTIDE SEQUENCE [LARGE SCALE GENOMIC DNA]</scope>
    <source>
        <strain evidence="3 4">SB3404</strain>
    </source>
</reference>
<gene>
    <name evidence="3" type="ORF">G5C65_14970</name>
</gene>
<comment type="caution">
    <text evidence="3">The sequence shown here is derived from an EMBL/GenBank/DDBJ whole genome shotgun (WGS) entry which is preliminary data.</text>
</comment>
<evidence type="ECO:0000256" key="1">
    <source>
        <dbReference type="SAM" id="MobiDB-lite"/>
    </source>
</evidence>
<feature type="compositionally biased region" description="Polar residues" evidence="1">
    <location>
        <begin position="58"/>
        <end position="69"/>
    </location>
</feature>
<feature type="chain" id="PRO_5026174685" description="Secreted protein" evidence="2">
    <location>
        <begin position="29"/>
        <end position="200"/>
    </location>
</feature>
<dbReference type="RefSeq" id="WP_165299314.1">
    <property type="nucleotide sequence ID" value="NZ_JAAKZZ010000130.1"/>
</dbReference>
<feature type="compositionally biased region" description="Basic and acidic residues" evidence="1">
    <location>
        <begin position="30"/>
        <end position="39"/>
    </location>
</feature>
<evidence type="ECO:0000313" key="4">
    <source>
        <dbReference type="Proteomes" id="UP000477722"/>
    </source>
</evidence>
<evidence type="ECO:0008006" key="5">
    <source>
        <dbReference type="Google" id="ProtNLM"/>
    </source>
</evidence>
<keyword evidence="2" id="KW-0732">Signal</keyword>
<protein>
    <recommendedName>
        <fullName evidence="5">Secreted protein</fullName>
    </recommendedName>
</protein>
<keyword evidence="4" id="KW-1185">Reference proteome</keyword>
<proteinExistence type="predicted"/>
<dbReference type="EMBL" id="JAAKZZ010000130">
    <property type="protein sequence ID" value="NGO69630.1"/>
    <property type="molecule type" value="Genomic_DNA"/>
</dbReference>
<name>A0A6G4WYB8_9ACTN</name>
<feature type="region of interest" description="Disordered" evidence="1">
    <location>
        <begin position="28"/>
        <end position="69"/>
    </location>
</feature>
<dbReference type="Proteomes" id="UP000477722">
    <property type="component" value="Unassembled WGS sequence"/>
</dbReference>
<dbReference type="AlphaFoldDB" id="A0A6G4WYB8"/>
<evidence type="ECO:0000256" key="2">
    <source>
        <dbReference type="SAM" id="SignalP"/>
    </source>
</evidence>
<evidence type="ECO:0000313" key="3">
    <source>
        <dbReference type="EMBL" id="NGO69630.1"/>
    </source>
</evidence>
<accession>A0A6G4WYB8</accession>
<sequence>MQANRITAVAATALAGTLALGAAGIATADHGSDHREKRQQAPGAPQPGADRPEADRQLAQQAETLQDTAAVSDAVGRVLTDVNQAKDGKLSPYRAQRHAHRVAKALTELRTAVTRQAVKSRPLPAAELTTKAASALQASTAKLLRISTAGDERKTRSAARETLVDTVNVVTAANAYGKIPAATLEGLTGKKAPAPSTEPA</sequence>
<feature type="signal peptide" evidence="2">
    <location>
        <begin position="1"/>
        <end position="28"/>
    </location>
</feature>
<organism evidence="3 4">
    <name type="scientific">Streptomyces boncukensis</name>
    <dbReference type="NCBI Taxonomy" id="2711219"/>
    <lineage>
        <taxon>Bacteria</taxon>
        <taxon>Bacillati</taxon>
        <taxon>Actinomycetota</taxon>
        <taxon>Actinomycetes</taxon>
        <taxon>Kitasatosporales</taxon>
        <taxon>Streptomycetaceae</taxon>
        <taxon>Streptomyces</taxon>
    </lineage>
</organism>